<keyword evidence="3" id="KW-1185">Reference proteome</keyword>
<feature type="transmembrane region" description="Helical" evidence="1">
    <location>
        <begin position="16"/>
        <end position="35"/>
    </location>
</feature>
<dbReference type="EMBL" id="JACYWE010000001">
    <property type="protein sequence ID" value="MBD8504950.1"/>
    <property type="molecule type" value="Genomic_DNA"/>
</dbReference>
<dbReference type="Proteomes" id="UP000642993">
    <property type="component" value="Unassembled WGS sequence"/>
</dbReference>
<proteinExistence type="predicted"/>
<feature type="transmembrane region" description="Helical" evidence="1">
    <location>
        <begin position="124"/>
        <end position="148"/>
    </location>
</feature>
<feature type="transmembrane region" description="Helical" evidence="1">
    <location>
        <begin position="68"/>
        <end position="89"/>
    </location>
</feature>
<reference evidence="2" key="1">
    <citation type="submission" date="2020-09" db="EMBL/GenBank/DDBJ databases">
        <title>Hoyosella lacisalsi sp. nov., a halotolerant actinobacterium isolated from soil of Lake Gudzhirganskoe.</title>
        <authorList>
            <person name="Yang Q."/>
            <person name="Guo P.Y."/>
            <person name="Liu S.W."/>
            <person name="Li F.N."/>
            <person name="Sun C.H."/>
        </authorList>
    </citation>
    <scope>NUCLEOTIDE SEQUENCE</scope>
    <source>
        <strain evidence="2">G463</strain>
    </source>
</reference>
<dbReference type="AlphaFoldDB" id="A0A927PJK1"/>
<accession>A0A927PJK1</accession>
<evidence type="ECO:0000313" key="2">
    <source>
        <dbReference type="EMBL" id="MBD8504950.1"/>
    </source>
</evidence>
<keyword evidence="1" id="KW-1133">Transmembrane helix</keyword>
<organism evidence="2 3">
    <name type="scientific">Lolliginicoccus lacisalsi</name>
    <dbReference type="NCBI Taxonomy" id="2742202"/>
    <lineage>
        <taxon>Bacteria</taxon>
        <taxon>Bacillati</taxon>
        <taxon>Actinomycetota</taxon>
        <taxon>Actinomycetes</taxon>
        <taxon>Mycobacteriales</taxon>
        <taxon>Hoyosellaceae</taxon>
        <taxon>Lolliginicoccus</taxon>
    </lineage>
</organism>
<evidence type="ECO:0000256" key="1">
    <source>
        <dbReference type="SAM" id="Phobius"/>
    </source>
</evidence>
<name>A0A927PJK1_9ACTN</name>
<feature type="transmembrane region" description="Helical" evidence="1">
    <location>
        <begin position="154"/>
        <end position="176"/>
    </location>
</feature>
<protein>
    <recommendedName>
        <fullName evidence="4">ABC transporter permease</fullName>
    </recommendedName>
</protein>
<sequence>MLRNVFTKAIRDQRRALVGWGTGLALLILLMSALWPSLSAMGDLESFLSGFPEPMQELFNLDEYGTGVGYYNTELFTAMLPILFLAFGIGRGARAIAGDEETGTLDAVLLTQVSPRGLLVQQAAAVAVGITLLGTVVLVSAVASSAIFGLGVGVGAVASGALAITLLGLEFGWLSLAIGAATGSRIKALALSSAAAVAAYVLYLAGALVDGVRPWQPLSPFYQALAEGPVGAGLPLSYLWMLLAAVVFVLAAIPVLERRDIGR</sequence>
<keyword evidence="1" id="KW-0472">Membrane</keyword>
<dbReference type="RefSeq" id="WP_192037444.1">
    <property type="nucleotide sequence ID" value="NZ_JACYWE010000001.1"/>
</dbReference>
<feature type="transmembrane region" description="Helical" evidence="1">
    <location>
        <begin position="188"/>
        <end position="209"/>
    </location>
</feature>
<feature type="transmembrane region" description="Helical" evidence="1">
    <location>
        <begin position="238"/>
        <end position="256"/>
    </location>
</feature>
<evidence type="ECO:0000313" key="3">
    <source>
        <dbReference type="Proteomes" id="UP000642993"/>
    </source>
</evidence>
<comment type="caution">
    <text evidence="2">The sequence shown here is derived from an EMBL/GenBank/DDBJ whole genome shotgun (WGS) entry which is preliminary data.</text>
</comment>
<keyword evidence="1" id="KW-0812">Transmembrane</keyword>
<evidence type="ECO:0008006" key="4">
    <source>
        <dbReference type="Google" id="ProtNLM"/>
    </source>
</evidence>
<gene>
    <name evidence="2" type="ORF">HT102_00415</name>
</gene>